<reference evidence="1" key="1">
    <citation type="submission" date="2014-11" db="EMBL/GenBank/DDBJ databases">
        <authorList>
            <person name="Amaro Gonzalez C."/>
        </authorList>
    </citation>
    <scope>NUCLEOTIDE SEQUENCE</scope>
</reference>
<dbReference type="EMBL" id="GBXM01008558">
    <property type="protein sequence ID" value="JAI00020.1"/>
    <property type="molecule type" value="Transcribed_RNA"/>
</dbReference>
<dbReference type="AlphaFoldDB" id="A0A0E9XBK6"/>
<proteinExistence type="predicted"/>
<reference evidence="1" key="2">
    <citation type="journal article" date="2015" name="Fish Shellfish Immunol.">
        <title>Early steps in the European eel (Anguilla anguilla)-Vibrio vulnificus interaction in the gills: Role of the RtxA13 toxin.</title>
        <authorList>
            <person name="Callol A."/>
            <person name="Pajuelo D."/>
            <person name="Ebbesson L."/>
            <person name="Teles M."/>
            <person name="MacKenzie S."/>
            <person name="Amaro C."/>
        </authorList>
    </citation>
    <scope>NUCLEOTIDE SEQUENCE</scope>
</reference>
<sequence length="45" mass="5546">MFEKKKKGLSRVSFQKVRLETQVIWHKLTFKYQRKRKKIGTTLHI</sequence>
<accession>A0A0E9XBK6</accession>
<organism evidence="1">
    <name type="scientific">Anguilla anguilla</name>
    <name type="common">European freshwater eel</name>
    <name type="synonym">Muraena anguilla</name>
    <dbReference type="NCBI Taxonomy" id="7936"/>
    <lineage>
        <taxon>Eukaryota</taxon>
        <taxon>Metazoa</taxon>
        <taxon>Chordata</taxon>
        <taxon>Craniata</taxon>
        <taxon>Vertebrata</taxon>
        <taxon>Euteleostomi</taxon>
        <taxon>Actinopterygii</taxon>
        <taxon>Neopterygii</taxon>
        <taxon>Teleostei</taxon>
        <taxon>Anguilliformes</taxon>
        <taxon>Anguillidae</taxon>
        <taxon>Anguilla</taxon>
    </lineage>
</organism>
<name>A0A0E9XBK6_ANGAN</name>
<evidence type="ECO:0000313" key="1">
    <source>
        <dbReference type="EMBL" id="JAI00020.1"/>
    </source>
</evidence>
<protein>
    <submittedName>
        <fullName evidence="1">Uncharacterized protein</fullName>
    </submittedName>
</protein>